<sequence length="584" mass="65813">MGMPWTLVRSLTLGIAFSAENAPTQPLCYIFLSVHCSSMTSSLPSSTQHRLQQLPQIPSVWEGDRRPFQGGSLGEREDGEAGECILWVDGTEGLVRSMDVIPETSGMETVVRTLIRAMEMPRSPAPPCRPQKIVVRNRELQFLLRGILQGLNINVEYQAQLPLIDELFRTFDTIDDHRPAPIPPAFDVPLKKLAREIWHLSPWEVLTDLDIIAIQIPTLEGVPPLYACVMGMLGEEYGIILYRSLESLKTFRAMAMGEDDNQCLEQVFLSQDCWFINYEAGDQGETLPRANPPFFPASQDNQATAIFGSIHPLEGIRPFIDEEEALAIYCALEGLAHFVKAHHGDFEAENVELITKEVKVKHPLKPKNTKEQLLVQLSTQPELTAEFLGQLGFDEEEEEDDDDLLEDDLIPDNSYMSLGMVPWDLVHSLRSSPMVHYQASEFRQKGDGMPVLMIQTSRPKAKDLIRRLQQEGEIAGLGFNAGRDCWTETRYDLGILKTGQDKLFLFGEFLLDAPAHRQAKKNWERRCRDTKGYCAVLIAMGVTGQSKGRPELRHMLGYFETRFLTPQELGLGTLRLSLGVDLDF</sequence>
<gene>
    <name evidence="3" type="ordered locus">sll0149</name>
</gene>
<dbReference type="Proteomes" id="UP000001425">
    <property type="component" value="Chromosome"/>
</dbReference>
<keyword evidence="4" id="KW-1185">Reference proteome</keyword>
<reference evidence="3 4" key="2">
    <citation type="journal article" date="1996" name="DNA Res.">
        <title>Sequence analysis of the genome of the unicellular cyanobacterium Synechocystis sp. strain PCC6803. II. Sequence determination of the entire genome and assignment of potential protein-coding regions.</title>
        <authorList>
            <person name="Kaneko T."/>
            <person name="Sato S."/>
            <person name="Kotani H."/>
            <person name="Tanaka A."/>
            <person name="Asamizu E."/>
            <person name="Nakamura Y."/>
            <person name="Miyajima N."/>
            <person name="Hirosawa M."/>
            <person name="Sugiura M."/>
            <person name="Sasamoto S."/>
            <person name="Kimura T."/>
            <person name="Hosouchi T."/>
            <person name="Matsuno A."/>
            <person name="Muraki A."/>
            <person name="Nakazaki N."/>
            <person name="Naruo K."/>
            <person name="Okumura S."/>
            <person name="Shimpo S."/>
            <person name="Takeuchi C."/>
            <person name="Wada T."/>
            <person name="Watanabe A."/>
            <person name="Yamada M."/>
            <person name="Yasuda M."/>
            <person name="Tabata S."/>
        </authorList>
    </citation>
    <scope>NUCLEOTIDE SEQUENCE [LARGE SCALE GENOMIC DNA]</scope>
    <source>
        <strain evidence="4">ATCC 27184 / PCC 6803 / Kazusa</strain>
    </source>
</reference>
<dbReference type="InParanoid" id="P74452"/>
<name>P74452_SYNY3</name>
<dbReference type="STRING" id="1148.gene:10499435"/>
<organism evidence="3 4">
    <name type="scientific">Synechocystis sp. (strain ATCC 27184 / PCC 6803 / Kazusa)</name>
    <dbReference type="NCBI Taxonomy" id="1111708"/>
    <lineage>
        <taxon>Bacteria</taxon>
        <taxon>Bacillati</taxon>
        <taxon>Cyanobacteriota</taxon>
        <taxon>Cyanophyceae</taxon>
        <taxon>Synechococcales</taxon>
        <taxon>Merismopediaceae</taxon>
        <taxon>Synechocystis</taxon>
    </lineage>
</organism>
<proteinExistence type="predicted"/>
<dbReference type="InterPro" id="IPR055733">
    <property type="entry name" value="DUF7309"/>
</dbReference>
<dbReference type="EMBL" id="BA000022">
    <property type="protein sequence ID" value="BAA18553.1"/>
    <property type="molecule type" value="Genomic_DNA"/>
</dbReference>
<dbReference type="InterPro" id="IPR054216">
    <property type="entry name" value="DUF6930"/>
</dbReference>
<evidence type="ECO:0000313" key="3">
    <source>
        <dbReference type="EMBL" id="BAA18553.1"/>
    </source>
</evidence>
<evidence type="ECO:0000259" key="1">
    <source>
        <dbReference type="Pfam" id="PF22007"/>
    </source>
</evidence>
<evidence type="ECO:0000313" key="4">
    <source>
        <dbReference type="Proteomes" id="UP000001425"/>
    </source>
</evidence>
<dbReference type="KEGG" id="syn:sll0149"/>
<dbReference type="PaxDb" id="1148-1653641"/>
<reference evidence="3 4" key="1">
    <citation type="journal article" date="1995" name="DNA Res.">
        <title>Sequence analysis of the genome of the unicellular cyanobacterium Synechocystis sp. strain PCC6803. I. Sequence features in the 1 Mb region from map positions 64% to 92% of the genome.</title>
        <authorList>
            <person name="Kaneko T."/>
            <person name="Tanaka A."/>
            <person name="Sato S."/>
            <person name="Kotani H."/>
            <person name="Sazuka T."/>
            <person name="Miyajima N."/>
            <person name="Sugiura M."/>
            <person name="Tabata S."/>
        </authorList>
    </citation>
    <scope>NUCLEOTIDE SEQUENCE [LARGE SCALE GENOMIC DNA]</scope>
    <source>
        <strain evidence="4">ATCC 27184 / PCC 6803 / Kazusa</strain>
    </source>
</reference>
<protein>
    <submittedName>
        <fullName evidence="3">Sll0149 protein</fullName>
    </submittedName>
</protein>
<dbReference type="Pfam" id="PF23988">
    <property type="entry name" value="DUF7309"/>
    <property type="match status" value="1"/>
</dbReference>
<dbReference type="AlphaFoldDB" id="P74452"/>
<dbReference type="EnsemblBacteria" id="BAA18553">
    <property type="protein sequence ID" value="BAA18553"/>
    <property type="gene ID" value="BAA18553"/>
</dbReference>
<dbReference type="PIR" id="S76424">
    <property type="entry name" value="S76424"/>
</dbReference>
<accession>P74452</accession>
<dbReference type="eggNOG" id="COG3381">
    <property type="taxonomic scope" value="Bacteria"/>
</dbReference>
<evidence type="ECO:0000259" key="2">
    <source>
        <dbReference type="Pfam" id="PF23988"/>
    </source>
</evidence>
<feature type="domain" description="DUF7309" evidence="2">
    <location>
        <begin position="192"/>
        <end position="279"/>
    </location>
</feature>
<dbReference type="Pfam" id="PF22007">
    <property type="entry name" value="DUF6930"/>
    <property type="match status" value="1"/>
</dbReference>
<feature type="domain" description="DUF6930" evidence="1">
    <location>
        <begin position="48"/>
        <end position="171"/>
    </location>
</feature>
<dbReference type="IntAct" id="P74452">
    <property type="interactions" value="40"/>
</dbReference>